<dbReference type="OrthoDB" id="3911405at2759"/>
<dbReference type="RefSeq" id="XP_033597188.1">
    <property type="nucleotide sequence ID" value="XM_033739158.1"/>
</dbReference>
<organism evidence="3 4">
    <name type="scientific">Pseudovirgaria hyperparasitica</name>
    <dbReference type="NCBI Taxonomy" id="470096"/>
    <lineage>
        <taxon>Eukaryota</taxon>
        <taxon>Fungi</taxon>
        <taxon>Dikarya</taxon>
        <taxon>Ascomycota</taxon>
        <taxon>Pezizomycotina</taxon>
        <taxon>Dothideomycetes</taxon>
        <taxon>Dothideomycetes incertae sedis</taxon>
        <taxon>Acrospermales</taxon>
        <taxon>Acrospermaceae</taxon>
        <taxon>Pseudovirgaria</taxon>
    </lineage>
</organism>
<feature type="compositionally biased region" description="Low complexity" evidence="2">
    <location>
        <begin position="115"/>
        <end position="127"/>
    </location>
</feature>
<feature type="compositionally biased region" description="Basic residues" evidence="2">
    <location>
        <begin position="199"/>
        <end position="208"/>
    </location>
</feature>
<evidence type="ECO:0000313" key="4">
    <source>
        <dbReference type="Proteomes" id="UP000799437"/>
    </source>
</evidence>
<evidence type="ECO:0000256" key="2">
    <source>
        <dbReference type="SAM" id="MobiDB-lite"/>
    </source>
</evidence>
<feature type="coiled-coil region" evidence="1">
    <location>
        <begin position="498"/>
        <end position="684"/>
    </location>
</feature>
<feature type="region of interest" description="Disordered" evidence="2">
    <location>
        <begin position="177"/>
        <end position="224"/>
    </location>
</feature>
<keyword evidence="1" id="KW-0175">Coiled coil</keyword>
<name>A0A6A6VZJ0_9PEZI</name>
<reference evidence="3" key="1">
    <citation type="journal article" date="2020" name="Stud. Mycol.">
        <title>101 Dothideomycetes genomes: a test case for predicting lifestyles and emergence of pathogens.</title>
        <authorList>
            <person name="Haridas S."/>
            <person name="Albert R."/>
            <person name="Binder M."/>
            <person name="Bloem J."/>
            <person name="Labutti K."/>
            <person name="Salamov A."/>
            <person name="Andreopoulos B."/>
            <person name="Baker S."/>
            <person name="Barry K."/>
            <person name="Bills G."/>
            <person name="Bluhm B."/>
            <person name="Cannon C."/>
            <person name="Castanera R."/>
            <person name="Culley D."/>
            <person name="Daum C."/>
            <person name="Ezra D."/>
            <person name="Gonzalez J."/>
            <person name="Henrissat B."/>
            <person name="Kuo A."/>
            <person name="Liang C."/>
            <person name="Lipzen A."/>
            <person name="Lutzoni F."/>
            <person name="Magnuson J."/>
            <person name="Mondo S."/>
            <person name="Nolan M."/>
            <person name="Ohm R."/>
            <person name="Pangilinan J."/>
            <person name="Park H.-J."/>
            <person name="Ramirez L."/>
            <person name="Alfaro M."/>
            <person name="Sun H."/>
            <person name="Tritt A."/>
            <person name="Yoshinaga Y."/>
            <person name="Zwiers L.-H."/>
            <person name="Turgeon B."/>
            <person name="Goodwin S."/>
            <person name="Spatafora J."/>
            <person name="Crous P."/>
            <person name="Grigoriev I."/>
        </authorList>
    </citation>
    <scope>NUCLEOTIDE SEQUENCE</scope>
    <source>
        <strain evidence="3">CBS 121739</strain>
    </source>
</reference>
<accession>A0A6A6VZJ0</accession>
<protein>
    <submittedName>
        <fullName evidence="3">Uncharacterized protein</fullName>
    </submittedName>
</protein>
<feature type="coiled-coil region" evidence="1">
    <location>
        <begin position="396"/>
        <end position="470"/>
    </location>
</feature>
<gene>
    <name evidence="3" type="ORF">EJ05DRAFT_131799</name>
</gene>
<dbReference type="AlphaFoldDB" id="A0A6A6VZJ0"/>
<evidence type="ECO:0000313" key="3">
    <source>
        <dbReference type="EMBL" id="KAF2754737.1"/>
    </source>
</evidence>
<keyword evidence="4" id="KW-1185">Reference proteome</keyword>
<feature type="region of interest" description="Disordered" evidence="2">
    <location>
        <begin position="347"/>
        <end position="366"/>
    </location>
</feature>
<proteinExistence type="predicted"/>
<evidence type="ECO:0000256" key="1">
    <source>
        <dbReference type="SAM" id="Coils"/>
    </source>
</evidence>
<feature type="region of interest" description="Disordered" evidence="2">
    <location>
        <begin position="109"/>
        <end position="147"/>
    </location>
</feature>
<sequence length="808" mass="92497">MASLGNGHRRRASASTHRTKYSIDFDALRGPGSDASSFADLPKVEPLDAIRSEDIDGPTDFTQNMDFWMRAPLREGSLRDSLAPTVTMPERISNTEVAEDLEEYIDSSEIEEQHTQGQEQHAQQQNQHPDDDQDDDDRQSTASSMENQERVLSYLDALPEADVPAIHVESPRPIVASNKAKSVRSLQPTVEDVDTTPHKPSHPSRSSHKPLSPQQPSPLPSQTPTLTDLQEQLLRQTSESNNIIRKLQETLAFTSDELKRSQSTNEGYIRELSTVRSEHERSLQRANSEWADQLAVLKETALKEKTDLEAAHLKEKNDMNSKIKTLEMQSAADRTYFARKSEELRISHTNELRQQKEEYDRASTSRDDRIASLQKKIEDSIAERYAIEESRRSALTEERERQADDLNSKLEAYQAEIARLRRELERNSAAADINLDNVKASLYQELEQEKSGSKAKISALEEQLQLAQTQFNQNDATKEVSFLSSTEIEKEPVAQARIAELEARLKTTIGQLEDMRKQVLLKEQDVSQQKQQRLHAHELYNLSQTKVADMESGLTSLRLQLDQMRNEIRIARDEANESRDARREEQAVLEKIRSKLFHHTADWEEERAKLLEKQRELQNEINELNAETAEKHIKHKTAMDSLRTKAENGIKQLGEMLEIERTDKNRARQELAAANEELAQLKIEPTDTRVQPVYRIHDQTEHQDGSEALIAIRTALQAQQEATAAARADAATARAELVAFKEDNEAVNSAFDERIQAFMREREQKWRERLQAALKDRHSMTKALMHEWGRDECGLGNPQLYQYKYLKR</sequence>
<dbReference type="EMBL" id="ML996579">
    <property type="protein sequence ID" value="KAF2754737.1"/>
    <property type="molecule type" value="Genomic_DNA"/>
</dbReference>
<dbReference type="Proteomes" id="UP000799437">
    <property type="component" value="Unassembled WGS sequence"/>
</dbReference>
<dbReference type="GeneID" id="54480212"/>
<feature type="coiled-coil region" evidence="1">
    <location>
        <begin position="244"/>
        <end position="289"/>
    </location>
</feature>